<dbReference type="InterPro" id="IPR037396">
    <property type="entry name" value="FMN_HAD"/>
</dbReference>
<feature type="domain" description="Cytochrome b5 heme-binding" evidence="3">
    <location>
        <begin position="5"/>
        <end position="82"/>
    </location>
</feature>
<feature type="domain" description="FMN hydroxy acid dehydrogenase" evidence="4">
    <location>
        <begin position="104"/>
        <end position="488"/>
    </location>
</feature>
<keyword evidence="6" id="KW-1185">Reference proteome</keyword>
<dbReference type="FunFam" id="3.10.120.10:FF:000009">
    <property type="entry name" value="Cytochrome b2, mitochondrial, putative"/>
    <property type="match status" value="1"/>
</dbReference>
<dbReference type="Gene3D" id="3.20.20.70">
    <property type="entry name" value="Aldolase class I"/>
    <property type="match status" value="1"/>
</dbReference>
<dbReference type="PROSITE" id="PS51349">
    <property type="entry name" value="FMN_HYDROXY_ACID_DH_2"/>
    <property type="match status" value="1"/>
</dbReference>
<dbReference type="SUPFAM" id="SSF51395">
    <property type="entry name" value="FMN-linked oxidoreductases"/>
    <property type="match status" value="1"/>
</dbReference>
<evidence type="ECO:0000256" key="1">
    <source>
        <dbReference type="ARBA" id="ARBA00001917"/>
    </source>
</evidence>
<dbReference type="eggNOG" id="KOG0537">
    <property type="taxonomic scope" value="Eukaryota"/>
</dbReference>
<dbReference type="RefSeq" id="XP_007753401.1">
    <property type="nucleotide sequence ID" value="XM_007755211.1"/>
</dbReference>
<dbReference type="PROSITE" id="PS50255">
    <property type="entry name" value="CYTOCHROME_B5_2"/>
    <property type="match status" value="1"/>
</dbReference>
<dbReference type="InterPro" id="IPR036400">
    <property type="entry name" value="Cyt_B5-like_heme/steroid_sf"/>
</dbReference>
<keyword evidence="2" id="KW-0560">Oxidoreductase</keyword>
<dbReference type="InterPro" id="IPR001199">
    <property type="entry name" value="Cyt_B5-like_heme/steroid-bd"/>
</dbReference>
<dbReference type="InterPro" id="IPR000262">
    <property type="entry name" value="FMN-dep_DH"/>
</dbReference>
<protein>
    <recommendedName>
        <fullName evidence="7">L-lactate dehydrogenase (Cytochrome)</fullName>
    </recommendedName>
</protein>
<dbReference type="OrthoDB" id="1925334at2759"/>
<comment type="cofactor">
    <cofactor evidence="1">
        <name>FMN</name>
        <dbReference type="ChEBI" id="CHEBI:58210"/>
    </cofactor>
</comment>
<dbReference type="InterPro" id="IPR013785">
    <property type="entry name" value="Aldolase_TIM"/>
</dbReference>
<sequence>MSDDSKMLNGNEVATHASKDSCWVIVSGKVYDVTEYLEQHPGGSQILLQYGGKDATAMYEPIHPPGTIERSLPKEKHLGPVDPSTVSTPTQPQVTRDLDQMARIPLAHCLNLEDVEKAATRIIPKSAYVYFSSAADSLGSLHNNHADWKKVSLRPRIMRNVHRVSMTRTMMGQKFRLPFFIAPAARARLVHEDGELCLARGAARWGIPYCPSTYSTVPHDELMECLTAEKKSTKFRGFAPEDGAQLWFQLYVALERQRTVELVTMARDLGYKALVITVDTPVVGKREADERYRAEVATSSGDYTVLNEWYKPADEDDENAPPLRGHHSSTLNWDDLPWIRDAWVKGRSDAGPIVLKGIQTAEDAALAVYQYNVDAIYLSNHGGRQCDDAPSSIRTLLEIRKFYPEILQKVEIYLDGGVRRGADIIKALCLGARGVALGRPFMYAVSMGDEGVNKVIQLLSEEIETTLRCMGVTSLDQLNPSYVNTKLLDLEVQDRLWTEQQLGSEGYGEGWVRGLKAKL</sequence>
<evidence type="ECO:0000313" key="5">
    <source>
        <dbReference type="EMBL" id="EXJ64834.1"/>
    </source>
</evidence>
<dbReference type="PANTHER" id="PTHR10578:SF104">
    <property type="entry name" value="CYTOCHROME B2, MITOCHONDRIAL-RELATED"/>
    <property type="match status" value="1"/>
</dbReference>
<dbReference type="Gene3D" id="3.10.120.10">
    <property type="entry name" value="Cytochrome b5-like heme/steroid binding domain"/>
    <property type="match status" value="1"/>
</dbReference>
<dbReference type="GeneID" id="19175786"/>
<dbReference type="Pfam" id="PF01070">
    <property type="entry name" value="FMN_dh"/>
    <property type="match status" value="1"/>
</dbReference>
<dbReference type="SUPFAM" id="SSF55856">
    <property type="entry name" value="Cytochrome b5-like heme/steroid binding domain"/>
    <property type="match status" value="1"/>
</dbReference>
<dbReference type="Pfam" id="PF00173">
    <property type="entry name" value="Cyt-b5"/>
    <property type="match status" value="1"/>
</dbReference>
<proteinExistence type="predicted"/>
<evidence type="ECO:0000259" key="3">
    <source>
        <dbReference type="PROSITE" id="PS50255"/>
    </source>
</evidence>
<dbReference type="Proteomes" id="UP000019473">
    <property type="component" value="Unassembled WGS sequence"/>
</dbReference>
<evidence type="ECO:0000259" key="4">
    <source>
        <dbReference type="PROSITE" id="PS51349"/>
    </source>
</evidence>
<evidence type="ECO:0000256" key="2">
    <source>
        <dbReference type="ARBA" id="ARBA00023002"/>
    </source>
</evidence>
<accession>W9X2Z6</accession>
<evidence type="ECO:0000313" key="6">
    <source>
        <dbReference type="Proteomes" id="UP000019473"/>
    </source>
</evidence>
<dbReference type="InterPro" id="IPR008259">
    <property type="entry name" value="FMN_hydac_DH_AS"/>
</dbReference>
<dbReference type="GO" id="GO:0016491">
    <property type="term" value="F:oxidoreductase activity"/>
    <property type="evidence" value="ECO:0007669"/>
    <property type="project" value="UniProtKB-KW"/>
</dbReference>
<reference evidence="5 6" key="1">
    <citation type="submission" date="2013-03" db="EMBL/GenBank/DDBJ databases">
        <title>The Genome Sequence of Cladophialophora yegresii CBS 114405.</title>
        <authorList>
            <consortium name="The Broad Institute Genomics Platform"/>
            <person name="Cuomo C."/>
            <person name="de Hoog S."/>
            <person name="Gorbushina A."/>
            <person name="Walker B."/>
            <person name="Young S.K."/>
            <person name="Zeng Q."/>
            <person name="Gargeya S."/>
            <person name="Fitzgerald M."/>
            <person name="Haas B."/>
            <person name="Abouelleil A."/>
            <person name="Allen A.W."/>
            <person name="Alvarado L."/>
            <person name="Arachchi H.M."/>
            <person name="Berlin A.M."/>
            <person name="Chapman S.B."/>
            <person name="Gainer-Dewar J."/>
            <person name="Goldberg J."/>
            <person name="Griggs A."/>
            <person name="Gujja S."/>
            <person name="Hansen M."/>
            <person name="Howarth C."/>
            <person name="Imamovic A."/>
            <person name="Ireland A."/>
            <person name="Larimer J."/>
            <person name="McCowan C."/>
            <person name="Murphy C."/>
            <person name="Pearson M."/>
            <person name="Poon T.W."/>
            <person name="Priest M."/>
            <person name="Roberts A."/>
            <person name="Saif S."/>
            <person name="Shea T."/>
            <person name="Sisk P."/>
            <person name="Sykes S."/>
            <person name="Wortman J."/>
            <person name="Nusbaum C."/>
            <person name="Birren B."/>
        </authorList>
    </citation>
    <scope>NUCLEOTIDE SEQUENCE [LARGE SCALE GENOMIC DNA]</scope>
    <source>
        <strain evidence="5 6">CBS 114405</strain>
    </source>
</reference>
<dbReference type="SMART" id="SM01117">
    <property type="entry name" value="Cyt-b5"/>
    <property type="match status" value="1"/>
</dbReference>
<dbReference type="PROSITE" id="PS00557">
    <property type="entry name" value="FMN_HYDROXY_ACID_DH_1"/>
    <property type="match status" value="1"/>
</dbReference>
<dbReference type="AlphaFoldDB" id="W9X2Z6"/>
<comment type="caution">
    <text evidence="5">The sequence shown here is derived from an EMBL/GenBank/DDBJ whole genome shotgun (WGS) entry which is preliminary data.</text>
</comment>
<dbReference type="VEuPathDB" id="FungiDB:A1O7_01172"/>
<dbReference type="HOGENOM" id="CLU_020639_1_1_1"/>
<evidence type="ECO:0008006" key="7">
    <source>
        <dbReference type="Google" id="ProtNLM"/>
    </source>
</evidence>
<name>W9X2Z6_9EURO</name>
<organism evidence="5 6">
    <name type="scientific">Cladophialophora yegresii CBS 114405</name>
    <dbReference type="NCBI Taxonomy" id="1182544"/>
    <lineage>
        <taxon>Eukaryota</taxon>
        <taxon>Fungi</taxon>
        <taxon>Dikarya</taxon>
        <taxon>Ascomycota</taxon>
        <taxon>Pezizomycotina</taxon>
        <taxon>Eurotiomycetes</taxon>
        <taxon>Chaetothyriomycetidae</taxon>
        <taxon>Chaetothyriales</taxon>
        <taxon>Herpotrichiellaceae</taxon>
        <taxon>Cladophialophora</taxon>
    </lineage>
</organism>
<dbReference type="STRING" id="1182544.W9X2Z6"/>
<dbReference type="PANTHER" id="PTHR10578">
    <property type="entry name" value="S -2-HYDROXY-ACID OXIDASE-RELATED"/>
    <property type="match status" value="1"/>
</dbReference>
<dbReference type="eggNOG" id="KOG0538">
    <property type="taxonomic scope" value="Eukaryota"/>
</dbReference>
<dbReference type="EMBL" id="AMGW01000001">
    <property type="protein sequence ID" value="EXJ64834.1"/>
    <property type="molecule type" value="Genomic_DNA"/>
</dbReference>
<gene>
    <name evidence="5" type="ORF">A1O7_01172</name>
</gene>